<feature type="region of interest" description="Disordered" evidence="4">
    <location>
        <begin position="778"/>
        <end position="803"/>
    </location>
</feature>
<dbReference type="PANTHER" id="PTHR13213">
    <property type="entry name" value="MYB-BINDING PROTEIN 1A FAMILY MEMBER"/>
    <property type="match status" value="1"/>
</dbReference>
<evidence type="ECO:0000256" key="3">
    <source>
        <dbReference type="ARBA" id="ARBA00023242"/>
    </source>
</evidence>
<feature type="compositionally biased region" description="Acidic residues" evidence="4">
    <location>
        <begin position="757"/>
        <end position="766"/>
    </location>
</feature>
<dbReference type="InterPro" id="IPR007015">
    <property type="entry name" value="DNA_pol_V/MYBBP1A"/>
</dbReference>
<feature type="compositionally biased region" description="Acidic residues" evidence="4">
    <location>
        <begin position="711"/>
        <end position="731"/>
    </location>
</feature>
<evidence type="ECO:0000256" key="4">
    <source>
        <dbReference type="SAM" id="MobiDB-lite"/>
    </source>
</evidence>
<protein>
    <recommendedName>
        <fullName evidence="7">DNA polymerase V</fullName>
    </recommendedName>
</protein>
<evidence type="ECO:0008006" key="7">
    <source>
        <dbReference type="Google" id="ProtNLM"/>
    </source>
</evidence>
<dbReference type="PANTHER" id="PTHR13213:SF2">
    <property type="entry name" value="MYB-BINDING PROTEIN 1A"/>
    <property type="match status" value="1"/>
</dbReference>
<dbReference type="GO" id="GO:0006355">
    <property type="term" value="P:regulation of DNA-templated transcription"/>
    <property type="evidence" value="ECO:0007669"/>
    <property type="project" value="InterPro"/>
</dbReference>
<evidence type="ECO:0000256" key="1">
    <source>
        <dbReference type="ARBA" id="ARBA00004123"/>
    </source>
</evidence>
<dbReference type="GO" id="GO:0000182">
    <property type="term" value="F:rDNA binding"/>
    <property type="evidence" value="ECO:0007669"/>
    <property type="project" value="TreeGrafter"/>
</dbReference>
<evidence type="ECO:0000313" key="5">
    <source>
        <dbReference type="EMBL" id="KAK3175087.1"/>
    </source>
</evidence>
<sequence>MSKKRGREQPAVDTQLVEIYEDLANVDEKIRLKAAHTLLTNFVSEGKATGDQLNEILRRLIRGLCSGRKASRLGFSIALTEFLTELLGPNGKNVEGFQGISGLIETLKTLTHAAGNVSGQEERDHQFGRLFGAESIIKSGILFQSGTTSEAWDQVLDVTYDLAKKKPWLREECGFILSTSVHNLRDKDLKYSQLVIDKLQTNGLSKTSEGIAIWIAAQSEIPSIKFLSGVWHHDDPLDRKELSRLAKILKEAPAAEPAKDASESKVPQKGAWSSNPHFAWDVILAKLLNIELAGLKERKKSKRISFVDFWEQCVDDNLFAAPSSEERKFWGFVLFQRMIATAPVHVVPGLFTKNFMRCLTNQLASPERYLHRTADRATKAMVARARTHPSFSSPILKALLTSPHGDVNFDKLTKTKTVETLLSQADKSIFEQLGAIYNELILRPGVQDEREAASRRLIIADQLTSTVRNMHIESKAQKLESNSQHVIIRSFLSLLAKYAYFDLEKAPSGQDNRATPPISQASRQTFRSRISSCLTHLVAQTRIDPAYYPHHLITKIHGQGGNPNFAPLLLEADGRVREVINTAWERLEKVYVKGYSIPPETSARDYFQSITLLYSLTILQVYNEDPEAVIMLAELNDLFKGKLRSKSSHEKNSSALVEILLSFISKPSQLFRRLAHQVFTACAANIDEEGVQSMITILETKESLSGQAEMFDQDDGEEDTSEASDVEEVDMVDAGSISSPAENDSKTDDSDGTPESSENDPDGTDDELAAFDAKLAQALGTRPGNEDLDAEDSSLSDEDMDDEQMEAMDEHLEKVFREKKKVTSKKTEKKDAKETIVNFKCRVLELLEIYVKQQHDNNLALSLLLPILAAIRTTTSPLVSSKACSLMREYAKLCKGDGVPKVKNADTVFELLDAVHTEAMKEGSNVYASVCSQASLLLVRVLVSHDRECLRRVVRIYGDTQEKALFDATCKVKTSFFTDWQNWCTSARK</sequence>
<reference evidence="5" key="1">
    <citation type="submission" date="2022-11" db="EMBL/GenBank/DDBJ databases">
        <title>Chromosomal genome sequence assembly and mating type (MAT) locus characterization of the leprose asexual lichenized fungus Lepraria neglecta (Nyl.) Erichsen.</title>
        <authorList>
            <person name="Allen J.L."/>
            <person name="Pfeffer B."/>
        </authorList>
    </citation>
    <scope>NUCLEOTIDE SEQUENCE</scope>
    <source>
        <strain evidence="5">Allen 5258</strain>
    </source>
</reference>
<comment type="subcellular location">
    <subcellularLocation>
        <location evidence="1">Nucleus</location>
    </subcellularLocation>
</comment>
<comment type="similarity">
    <text evidence="2">Belongs to the MYBBP1A family.</text>
</comment>
<name>A0AAD9ZE42_9LECA</name>
<comment type="caution">
    <text evidence="5">The sequence shown here is derived from an EMBL/GenBank/DDBJ whole genome shotgun (WGS) entry which is preliminary data.</text>
</comment>
<dbReference type="SUPFAM" id="SSF48371">
    <property type="entry name" value="ARM repeat"/>
    <property type="match status" value="1"/>
</dbReference>
<evidence type="ECO:0000313" key="6">
    <source>
        <dbReference type="Proteomes" id="UP001276659"/>
    </source>
</evidence>
<keyword evidence="6" id="KW-1185">Reference proteome</keyword>
<dbReference type="InterPro" id="IPR016024">
    <property type="entry name" value="ARM-type_fold"/>
</dbReference>
<dbReference type="EMBL" id="JASNWA010000006">
    <property type="protein sequence ID" value="KAK3175087.1"/>
    <property type="molecule type" value="Genomic_DNA"/>
</dbReference>
<evidence type="ECO:0000256" key="2">
    <source>
        <dbReference type="ARBA" id="ARBA00006809"/>
    </source>
</evidence>
<gene>
    <name evidence="5" type="ORF">OEA41_002333</name>
</gene>
<feature type="compositionally biased region" description="Acidic residues" evidence="4">
    <location>
        <begin position="786"/>
        <end position="803"/>
    </location>
</feature>
<dbReference type="Proteomes" id="UP001276659">
    <property type="component" value="Unassembled WGS sequence"/>
</dbReference>
<proteinExistence type="inferred from homology"/>
<dbReference type="AlphaFoldDB" id="A0AAD9ZE42"/>
<dbReference type="GO" id="GO:0005730">
    <property type="term" value="C:nucleolus"/>
    <property type="evidence" value="ECO:0007669"/>
    <property type="project" value="InterPro"/>
</dbReference>
<dbReference type="Pfam" id="PF04931">
    <property type="entry name" value="DNA_pol_phi"/>
    <property type="match status" value="1"/>
</dbReference>
<feature type="region of interest" description="Disordered" evidence="4">
    <location>
        <begin position="709"/>
        <end position="766"/>
    </location>
</feature>
<keyword evidence="3" id="KW-0539">Nucleus</keyword>
<organism evidence="5 6">
    <name type="scientific">Lepraria neglecta</name>
    <dbReference type="NCBI Taxonomy" id="209136"/>
    <lineage>
        <taxon>Eukaryota</taxon>
        <taxon>Fungi</taxon>
        <taxon>Dikarya</taxon>
        <taxon>Ascomycota</taxon>
        <taxon>Pezizomycotina</taxon>
        <taxon>Lecanoromycetes</taxon>
        <taxon>OSLEUM clade</taxon>
        <taxon>Lecanoromycetidae</taxon>
        <taxon>Lecanorales</taxon>
        <taxon>Lecanorineae</taxon>
        <taxon>Stereocaulaceae</taxon>
        <taxon>Lepraria</taxon>
    </lineage>
</organism>
<accession>A0AAD9ZE42</accession>